<keyword evidence="1" id="KW-0472">Membrane</keyword>
<feature type="transmembrane region" description="Helical" evidence="1">
    <location>
        <begin position="7"/>
        <end position="24"/>
    </location>
</feature>
<protein>
    <recommendedName>
        <fullName evidence="4">DUF3953 domain-containing protein</fullName>
    </recommendedName>
</protein>
<feature type="transmembrane region" description="Helical" evidence="1">
    <location>
        <begin position="30"/>
        <end position="48"/>
    </location>
</feature>
<name>A0ABS4HEM4_9BACI</name>
<reference evidence="2 3" key="1">
    <citation type="submission" date="2021-03" db="EMBL/GenBank/DDBJ databases">
        <title>Genomic Encyclopedia of Type Strains, Phase IV (KMG-IV): sequencing the most valuable type-strain genomes for metagenomic binning, comparative biology and taxonomic classification.</title>
        <authorList>
            <person name="Goeker M."/>
        </authorList>
    </citation>
    <scope>NUCLEOTIDE SEQUENCE [LARGE SCALE GENOMIC DNA]</scope>
    <source>
        <strain evidence="2 3">DSM 21085</strain>
    </source>
</reference>
<accession>A0ABS4HEM4</accession>
<proteinExistence type="predicted"/>
<dbReference type="Proteomes" id="UP001519328">
    <property type="component" value="Unassembled WGS sequence"/>
</dbReference>
<keyword evidence="1" id="KW-0812">Transmembrane</keyword>
<evidence type="ECO:0000313" key="2">
    <source>
        <dbReference type="EMBL" id="MBP1949370.1"/>
    </source>
</evidence>
<comment type="caution">
    <text evidence="2">The sequence shown here is derived from an EMBL/GenBank/DDBJ whole genome shotgun (WGS) entry which is preliminary data.</text>
</comment>
<gene>
    <name evidence="2" type="ORF">J2Z82_002307</name>
</gene>
<evidence type="ECO:0008006" key="4">
    <source>
        <dbReference type="Google" id="ProtNLM"/>
    </source>
</evidence>
<dbReference type="EMBL" id="JAGGKK010000012">
    <property type="protein sequence ID" value="MBP1949370.1"/>
    <property type="molecule type" value="Genomic_DNA"/>
</dbReference>
<dbReference type="RefSeq" id="WP_209480880.1">
    <property type="nucleotide sequence ID" value="NZ_JAGGKK010000012.1"/>
</dbReference>
<sequence>MKMLRRINLIMAISILCVVIYYFLIDRNEFSWIIFILFLTLFIFLRGLEYVMDNQKKSGYSYIVVSFVMFLLVIKDYISNFS</sequence>
<evidence type="ECO:0000313" key="3">
    <source>
        <dbReference type="Proteomes" id="UP001519328"/>
    </source>
</evidence>
<evidence type="ECO:0000256" key="1">
    <source>
        <dbReference type="SAM" id="Phobius"/>
    </source>
</evidence>
<keyword evidence="1" id="KW-1133">Transmembrane helix</keyword>
<keyword evidence="3" id="KW-1185">Reference proteome</keyword>
<organism evidence="2 3">
    <name type="scientific">Virgibacillus litoralis</name>
    <dbReference type="NCBI Taxonomy" id="578221"/>
    <lineage>
        <taxon>Bacteria</taxon>
        <taxon>Bacillati</taxon>
        <taxon>Bacillota</taxon>
        <taxon>Bacilli</taxon>
        <taxon>Bacillales</taxon>
        <taxon>Bacillaceae</taxon>
        <taxon>Virgibacillus</taxon>
    </lineage>
</organism>
<feature type="transmembrane region" description="Helical" evidence="1">
    <location>
        <begin position="60"/>
        <end position="78"/>
    </location>
</feature>